<feature type="transmembrane region" description="Helical" evidence="6">
    <location>
        <begin position="111"/>
        <end position="134"/>
    </location>
</feature>
<keyword evidence="2" id="KW-1003">Cell membrane</keyword>
<dbReference type="EMBL" id="SNYK01000004">
    <property type="protein sequence ID" value="TDQ38488.1"/>
    <property type="molecule type" value="Genomic_DNA"/>
</dbReference>
<evidence type="ECO:0000313" key="7">
    <source>
        <dbReference type="EMBL" id="TDQ38488.1"/>
    </source>
</evidence>
<keyword evidence="5 6" id="KW-0472">Membrane</keyword>
<dbReference type="OrthoDB" id="9812084at2"/>
<feature type="transmembrane region" description="Helical" evidence="6">
    <location>
        <begin position="70"/>
        <end position="90"/>
    </location>
</feature>
<reference evidence="7 8" key="1">
    <citation type="submission" date="2019-03" db="EMBL/GenBank/DDBJ databases">
        <title>Genomic Encyclopedia of Type Strains, Phase IV (KMG-IV): sequencing the most valuable type-strain genomes for metagenomic binning, comparative biology and taxonomic classification.</title>
        <authorList>
            <person name="Goeker M."/>
        </authorList>
    </citation>
    <scope>NUCLEOTIDE SEQUENCE [LARGE SCALE GENOMIC DNA]</scope>
    <source>
        <strain evidence="7 8">DSM 28679</strain>
    </source>
</reference>
<accession>A0A4R6TX84</accession>
<dbReference type="GO" id="GO:0033228">
    <property type="term" value="P:cysteine export across plasma membrane"/>
    <property type="evidence" value="ECO:0007669"/>
    <property type="project" value="TreeGrafter"/>
</dbReference>
<feature type="transmembrane region" description="Helical" evidence="6">
    <location>
        <begin position="140"/>
        <end position="163"/>
    </location>
</feature>
<comment type="caution">
    <text evidence="7">The sequence shown here is derived from an EMBL/GenBank/DDBJ whole genome shotgun (WGS) entry which is preliminary data.</text>
</comment>
<feature type="transmembrane region" description="Helical" evidence="6">
    <location>
        <begin position="6"/>
        <end position="27"/>
    </location>
</feature>
<evidence type="ECO:0000256" key="6">
    <source>
        <dbReference type="SAM" id="Phobius"/>
    </source>
</evidence>
<dbReference type="RefSeq" id="WP_101496206.1">
    <property type="nucleotide sequence ID" value="NZ_LNJZ01000005.1"/>
</dbReference>
<keyword evidence="4 6" id="KW-1133">Transmembrane helix</keyword>
<evidence type="ECO:0000256" key="4">
    <source>
        <dbReference type="ARBA" id="ARBA00022989"/>
    </source>
</evidence>
<dbReference type="AlphaFoldDB" id="A0A4R6TX84"/>
<evidence type="ECO:0000256" key="1">
    <source>
        <dbReference type="ARBA" id="ARBA00004651"/>
    </source>
</evidence>
<dbReference type="InterPro" id="IPR001123">
    <property type="entry name" value="LeuE-type"/>
</dbReference>
<dbReference type="GO" id="GO:0005886">
    <property type="term" value="C:plasma membrane"/>
    <property type="evidence" value="ECO:0007669"/>
    <property type="project" value="UniProtKB-SubCell"/>
</dbReference>
<protein>
    <submittedName>
        <fullName evidence="7">Threonine/homoserine/homoserine lactone efflux protein</fullName>
    </submittedName>
</protein>
<evidence type="ECO:0000256" key="3">
    <source>
        <dbReference type="ARBA" id="ARBA00022692"/>
    </source>
</evidence>
<evidence type="ECO:0000256" key="5">
    <source>
        <dbReference type="ARBA" id="ARBA00023136"/>
    </source>
</evidence>
<dbReference type="GO" id="GO:0015171">
    <property type="term" value="F:amino acid transmembrane transporter activity"/>
    <property type="evidence" value="ECO:0007669"/>
    <property type="project" value="TreeGrafter"/>
</dbReference>
<dbReference type="PANTHER" id="PTHR30086:SF20">
    <property type="entry name" value="ARGININE EXPORTER PROTEIN ARGO-RELATED"/>
    <property type="match status" value="1"/>
</dbReference>
<name>A0A4R6TX84_9GAMM</name>
<sequence>MDVISLALATYILVMAITPGPNNVLLAASGVNYGLRRTLPMMLGIALGGGFHCFVSMLMFGHLFELMAVIRLPIAVAGCLYLLWLAWHIYRASAPETGEQSRPLTFMQMVLFQWVNPKAWVMMLNMAALFMPAAGPVMPAAALIGITDTLVSLPCVLLWAWLGDRLRLALQSPRHLQLFNTLMGVSLAITAAWLLLDELRLLLAV</sequence>
<comment type="subcellular location">
    <subcellularLocation>
        <location evidence="1">Cell membrane</location>
        <topology evidence="1">Multi-pass membrane protein</topology>
    </subcellularLocation>
</comment>
<evidence type="ECO:0000313" key="8">
    <source>
        <dbReference type="Proteomes" id="UP000294575"/>
    </source>
</evidence>
<dbReference type="Pfam" id="PF01810">
    <property type="entry name" value="LysE"/>
    <property type="match status" value="1"/>
</dbReference>
<feature type="transmembrane region" description="Helical" evidence="6">
    <location>
        <begin position="39"/>
        <end position="64"/>
    </location>
</feature>
<dbReference type="PANTHER" id="PTHR30086">
    <property type="entry name" value="ARGININE EXPORTER PROTEIN ARGO"/>
    <property type="match status" value="1"/>
</dbReference>
<gene>
    <name evidence="7" type="ORF">DFQ45_10462</name>
</gene>
<organism evidence="7 8">
    <name type="scientific">Thiopseudomonas denitrificans</name>
    <dbReference type="NCBI Taxonomy" id="1501432"/>
    <lineage>
        <taxon>Bacteria</taxon>
        <taxon>Pseudomonadati</taxon>
        <taxon>Pseudomonadota</taxon>
        <taxon>Gammaproteobacteria</taxon>
        <taxon>Pseudomonadales</taxon>
        <taxon>Pseudomonadaceae</taxon>
        <taxon>Thiopseudomonas</taxon>
    </lineage>
</organism>
<proteinExistence type="predicted"/>
<keyword evidence="8" id="KW-1185">Reference proteome</keyword>
<dbReference type="Proteomes" id="UP000294575">
    <property type="component" value="Unassembled WGS sequence"/>
</dbReference>
<keyword evidence="3 6" id="KW-0812">Transmembrane</keyword>
<feature type="transmembrane region" description="Helical" evidence="6">
    <location>
        <begin position="175"/>
        <end position="196"/>
    </location>
</feature>
<evidence type="ECO:0000256" key="2">
    <source>
        <dbReference type="ARBA" id="ARBA00022475"/>
    </source>
</evidence>